<proteinExistence type="predicted"/>
<keyword evidence="1" id="KW-0472">Membrane</keyword>
<dbReference type="InterPro" id="IPR043129">
    <property type="entry name" value="ATPase_NBD"/>
</dbReference>
<evidence type="ECO:0000313" key="2">
    <source>
        <dbReference type="EMBL" id="CAB1274323.1"/>
    </source>
</evidence>
<reference evidence="2 3" key="1">
    <citation type="submission" date="2020-03" db="EMBL/GenBank/DDBJ databases">
        <authorList>
            <person name="Picone N."/>
        </authorList>
    </citation>
    <scope>NUCLEOTIDE SEQUENCE [LARGE SCALE GENOMIC DNA]</scope>
    <source>
        <strain evidence="2">NSCAC1</strain>
    </source>
</reference>
<name>A0A7G1Q7F6_9GAMM</name>
<dbReference type="Proteomes" id="UP000516072">
    <property type="component" value="Chromosome"/>
</dbReference>
<keyword evidence="1" id="KW-1133">Transmembrane helix</keyword>
<dbReference type="Gene3D" id="3.30.1490.300">
    <property type="match status" value="1"/>
</dbReference>
<accession>A0A7G1Q7F6</accession>
<evidence type="ECO:0000256" key="1">
    <source>
        <dbReference type="SAM" id="Phobius"/>
    </source>
</evidence>
<dbReference type="PANTHER" id="PTHR40278:SF1">
    <property type="entry name" value="DNA UTILIZATION PROTEIN HOFN"/>
    <property type="match status" value="1"/>
</dbReference>
<dbReference type="InterPro" id="IPR007813">
    <property type="entry name" value="PilN"/>
</dbReference>
<sequence>MSFKLKWSNQAGQNSFRGFLTSSPGLNRFFAWWWEGLKHCIPQSLQKSLWREKIKIILLPQGEGLRIIRNQKGQKEELGFYDGIQHWDKALLGDSYQLIFRLFSTQTLTKSIELPLAAEENLRQVLAFEMERHTPFNANQVYYDYTIINRHTSREKKIVVGLALVPREILTQWLTKLEKWDLQPERVDVIGTQYEGKVNLLPLEFRSSKTLTLQSKTIFALGGLSFLLIVAALLLPLWQERSVVIKLMAETAAAHLQANRIITIRDQADEAVENSEFLATQKEQAPIIIDLLYELTHLFPDSIWIHQFTINKDQIDIQGEAQEASALITLLENTPYFEQVQFRSPVTTNQVTNRDRFHITARLLLPKATS</sequence>
<keyword evidence="3" id="KW-1185">Reference proteome</keyword>
<organism evidence="2 3">
    <name type="scientific">Candidatus Nitrosacidococcus tergens</name>
    <dbReference type="NCBI Taxonomy" id="553981"/>
    <lineage>
        <taxon>Bacteria</taxon>
        <taxon>Pseudomonadati</taxon>
        <taxon>Pseudomonadota</taxon>
        <taxon>Gammaproteobacteria</taxon>
        <taxon>Chromatiales</taxon>
        <taxon>Chromatiaceae</taxon>
        <taxon>Candidatus Nitrosacidococcus</taxon>
    </lineage>
</organism>
<dbReference type="InterPro" id="IPR052534">
    <property type="entry name" value="Extracell_DNA_Util/SecSys_Comp"/>
</dbReference>
<evidence type="ECO:0000313" key="3">
    <source>
        <dbReference type="Proteomes" id="UP000516072"/>
    </source>
</evidence>
<dbReference type="SUPFAM" id="SSF53067">
    <property type="entry name" value="Actin-like ATPase domain"/>
    <property type="match status" value="1"/>
</dbReference>
<dbReference type="EMBL" id="LR778175">
    <property type="protein sequence ID" value="CAB1274323.1"/>
    <property type="molecule type" value="Genomic_DNA"/>
</dbReference>
<gene>
    <name evidence="2" type="ORF">NSCAC_0111</name>
</gene>
<dbReference type="KEGG" id="ntg:NSCAC_0111"/>
<dbReference type="Pfam" id="PF05137">
    <property type="entry name" value="PilN"/>
    <property type="match status" value="1"/>
</dbReference>
<dbReference type="PANTHER" id="PTHR40278">
    <property type="entry name" value="DNA UTILIZATION PROTEIN HOFN"/>
    <property type="match status" value="1"/>
</dbReference>
<protein>
    <submittedName>
        <fullName evidence="2">Fimbrial assembly family protein</fullName>
    </submittedName>
</protein>
<keyword evidence="1" id="KW-0812">Transmembrane</keyword>
<dbReference type="RefSeq" id="WP_197744515.1">
    <property type="nucleotide sequence ID" value="NZ_LR778175.1"/>
</dbReference>
<dbReference type="AlphaFoldDB" id="A0A7G1Q7F6"/>
<feature type="transmembrane region" description="Helical" evidence="1">
    <location>
        <begin position="218"/>
        <end position="238"/>
    </location>
</feature>